<evidence type="ECO:0000313" key="1">
    <source>
        <dbReference type="EMBL" id="QSG13859.1"/>
    </source>
</evidence>
<sequence>MRTTPDSTTRTATTPRVACSRRLMLECTLWRLCVPRPVIPRGGRCRRRKRTAASPNACPVREQPLRRDWRACPAVWPARKYACAPEYKN</sequence>
<dbReference type="AlphaFoldDB" id="A0A897NSW8"/>
<gene>
    <name evidence="1" type="ORF">HSEST_0309</name>
</gene>
<reference evidence="1 2" key="1">
    <citation type="submission" date="2020-11" db="EMBL/GenBank/DDBJ databases">
        <title>Carbohydrate-dependent, anaerobic sulfur respiration: A novel catabolism in halophilic archaea.</title>
        <authorList>
            <person name="Sorokin D.Y."/>
            <person name="Messina E."/>
            <person name="Smedile F."/>
            <person name="La Cono V."/>
            <person name="Hallsworth J.E."/>
            <person name="Yakimov M.M."/>
        </authorList>
    </citation>
    <scope>NUCLEOTIDE SEQUENCE [LARGE SCALE GENOMIC DNA]</scope>
    <source>
        <strain evidence="1 2">HSR-Est</strain>
    </source>
</reference>
<accession>A0A897NSW8</accession>
<organism evidence="1 2">
    <name type="scientific">Halapricum desulfuricans</name>
    <dbReference type="NCBI Taxonomy" id="2841257"/>
    <lineage>
        <taxon>Archaea</taxon>
        <taxon>Methanobacteriati</taxon>
        <taxon>Methanobacteriota</taxon>
        <taxon>Stenosarchaea group</taxon>
        <taxon>Halobacteria</taxon>
        <taxon>Halobacteriales</taxon>
        <taxon>Haloarculaceae</taxon>
        <taxon>Halapricum</taxon>
    </lineage>
</organism>
<dbReference type="EMBL" id="CP064791">
    <property type="protein sequence ID" value="QSG13859.1"/>
    <property type="molecule type" value="Genomic_DNA"/>
</dbReference>
<proteinExistence type="predicted"/>
<name>A0A897NSW8_9EURY</name>
<dbReference type="Proteomes" id="UP000663292">
    <property type="component" value="Chromosome"/>
</dbReference>
<keyword evidence="2" id="KW-1185">Reference proteome</keyword>
<evidence type="ECO:0000313" key="2">
    <source>
        <dbReference type="Proteomes" id="UP000663292"/>
    </source>
</evidence>
<protein>
    <submittedName>
        <fullName evidence="1">Uncharacterized protein</fullName>
    </submittedName>
</protein>